<accession>A0A533I513</accession>
<dbReference type="AlphaFoldDB" id="A0A533I513"/>
<dbReference type="EMBL" id="VAFL01000020">
    <property type="protein sequence ID" value="TKW64798.1"/>
    <property type="molecule type" value="Genomic_DNA"/>
</dbReference>
<dbReference type="Proteomes" id="UP000315344">
    <property type="component" value="Unassembled WGS sequence"/>
</dbReference>
<dbReference type="PANTHER" id="PTHR33055:SF13">
    <property type="entry name" value="TRANSPOSASE"/>
    <property type="match status" value="1"/>
</dbReference>
<evidence type="ECO:0000256" key="2">
    <source>
        <dbReference type="SAM" id="MobiDB-lite"/>
    </source>
</evidence>
<protein>
    <submittedName>
        <fullName evidence="5">IS110 family transposase</fullName>
    </submittedName>
</protein>
<dbReference type="InterPro" id="IPR002525">
    <property type="entry name" value="Transp_IS110-like_N"/>
</dbReference>
<dbReference type="InterPro" id="IPR047650">
    <property type="entry name" value="Transpos_IS110"/>
</dbReference>
<dbReference type="Pfam" id="PF01548">
    <property type="entry name" value="DEDD_Tnp_IS110"/>
    <property type="match status" value="1"/>
</dbReference>
<feature type="domain" description="Transposase IS116/IS110/IS902 C-terminal" evidence="4">
    <location>
        <begin position="404"/>
        <end position="484"/>
    </location>
</feature>
<keyword evidence="1" id="KW-0175">Coiled coil</keyword>
<feature type="region of interest" description="Disordered" evidence="2">
    <location>
        <begin position="42"/>
        <end position="63"/>
    </location>
</feature>
<comment type="caution">
    <text evidence="5">The sequence shown here is derived from an EMBL/GenBank/DDBJ whole genome shotgun (WGS) entry which is preliminary data.</text>
</comment>
<dbReference type="GO" id="GO:0003677">
    <property type="term" value="F:DNA binding"/>
    <property type="evidence" value="ECO:0007669"/>
    <property type="project" value="InterPro"/>
</dbReference>
<dbReference type="NCBIfam" id="NF033542">
    <property type="entry name" value="transpos_IS110"/>
    <property type="match status" value="1"/>
</dbReference>
<feature type="coiled-coil region" evidence="1">
    <location>
        <begin position="337"/>
        <end position="394"/>
    </location>
</feature>
<organism evidence="5 6">
    <name type="scientific">Paracoccus denitrificans</name>
    <dbReference type="NCBI Taxonomy" id="266"/>
    <lineage>
        <taxon>Bacteria</taxon>
        <taxon>Pseudomonadati</taxon>
        <taxon>Pseudomonadota</taxon>
        <taxon>Alphaproteobacteria</taxon>
        <taxon>Rhodobacterales</taxon>
        <taxon>Paracoccaceae</taxon>
        <taxon>Paracoccus</taxon>
    </lineage>
</organism>
<evidence type="ECO:0000259" key="4">
    <source>
        <dbReference type="Pfam" id="PF02371"/>
    </source>
</evidence>
<evidence type="ECO:0000313" key="5">
    <source>
        <dbReference type="EMBL" id="TKW64798.1"/>
    </source>
</evidence>
<name>A0A533I513_PARDE</name>
<evidence type="ECO:0000313" key="6">
    <source>
        <dbReference type="Proteomes" id="UP000315344"/>
    </source>
</evidence>
<gene>
    <name evidence="5" type="ORF">DI616_17625</name>
</gene>
<sequence length="526" mass="57654">MFPRLTPSSQPPPASSLMTAVSTNSCCPALCPKTSIAISSSPTADALTHRPSTPRCVRHPMHRRSSSRTRNWSSWRHLLGGSVAKYSSHAAGFSWRARPITIWFMASPRALATTLMNTASPSSISRTMAAPRLCVSHCLSFPLWEGRGRRFLGRPSQELVTGGPPRGMTRRAVAKYLATRHICQAIRTVEGPSRPCIIKDHDKHMSSNFHEGHRTNIIAFEVSKASLTVHSLPDDRQVTIPNTAPAIRRLLKAKTKGSNPFVICEASGGYERHVLNCAVEVGLSAHRAHGTRTRNFAKFLGLSAKTDAVDARMLALFAAKSVDLRLWQPPAPETVELRGLRRRRDDLAQMIRIEQNRLEHPQIKHVERSLKRHVRAMSNEIKELDTQIAALVAATPEFRQKSGLLTSVIGVGLKTAAACLAYLPELGSLTKGEAASIVGLAPHAQDSGTLKGRRRISGGRREVRSSLYMAALTALRLDPAMQAFAHRLKERGKPAKVVITAIMRKLAVILNAVLKTGEPARRTHSA</sequence>
<dbReference type="PANTHER" id="PTHR33055">
    <property type="entry name" value="TRANSPOSASE FOR INSERTION SEQUENCE ELEMENT IS1111A"/>
    <property type="match status" value="1"/>
</dbReference>
<evidence type="ECO:0000259" key="3">
    <source>
        <dbReference type="Pfam" id="PF01548"/>
    </source>
</evidence>
<evidence type="ECO:0000256" key="1">
    <source>
        <dbReference type="SAM" id="Coils"/>
    </source>
</evidence>
<proteinExistence type="predicted"/>
<dbReference type="InterPro" id="IPR003346">
    <property type="entry name" value="Transposase_20"/>
</dbReference>
<dbReference type="Pfam" id="PF02371">
    <property type="entry name" value="Transposase_20"/>
    <property type="match status" value="1"/>
</dbReference>
<dbReference type="GO" id="GO:0004803">
    <property type="term" value="F:transposase activity"/>
    <property type="evidence" value="ECO:0007669"/>
    <property type="project" value="InterPro"/>
</dbReference>
<reference evidence="5 6" key="1">
    <citation type="journal article" date="2017" name="Nat. Commun.">
        <title>In situ click chemistry generation of cyclooxygenase-2 inhibitors.</title>
        <authorList>
            <person name="Bhardwaj A."/>
            <person name="Kaur J."/>
            <person name="Wuest M."/>
            <person name="Wuest F."/>
        </authorList>
    </citation>
    <scope>NUCLEOTIDE SEQUENCE [LARGE SCALE GENOMIC DNA]</scope>
    <source>
        <strain evidence="5">S2_012_000_R3_94</strain>
    </source>
</reference>
<dbReference type="GO" id="GO:0006313">
    <property type="term" value="P:DNA transposition"/>
    <property type="evidence" value="ECO:0007669"/>
    <property type="project" value="InterPro"/>
</dbReference>
<feature type="domain" description="Transposase IS110-like N-terminal" evidence="3">
    <location>
        <begin position="239"/>
        <end position="359"/>
    </location>
</feature>